<sequence length="812" mass="85887">MSLMRTPEDSEIVEIDVSREMESSFLEYAYSVIYARALPDARDGLKPVQRRILHQMGVMNLTPDRGHVKSARVVGDVMGKLHPHGDAPIYDAMVRMAQPFSLRLPFIDGHGNFGSLDDGPAAPRYTEARLAPAAMAMIADLDENVVDLVPNYDNQLLQPAVLPAAIPALLVNGAAGIAVGMATNMAPHNLGEVLAGARYLLAHPQATVEDLERFIPGPDLPGGGMIVGLAGIREAARTGRGAFKTRATARIERLTARKQGIVVTELPYLVGTERVIEKIKDGVNARKLSGISKVEDHTDRTKGMRLVIEVKAGFNPEAVLAQLYKHTPLEDNFAINNVALVEGQPRTLGLLELLQVFVDHRLEVVRRRSEFRLAKRAERMHLIEGLLLVLADIDEAIAVIRTSDDAAAARARLQTVFDITEVQAEYILALRLRRLTKFSRLELEAERDELAREIAELERILADPAVLREVVSGEMAATAEQFATPRRTVLLEDEGAAPVGSQANAAAPLEVADEPCRVLLSATGLLARVAGTDVMTREGPRAAHDALLGDVAATTRGKVGIVLDDGTVARIDVVEIPALPRTEGAVSLAGGTPARLLLPSGQSPAEPVGLAELTAAAAPLGLLTRSGRVKRVGADGPARSDRYEVITLEEGDAVVVAASAPDDSQFVAITSDAQLLRFDAARVRVQGRSAAGMAGIAVKDSAHVLGGGIVASELVSAAVVVTGAGAAGALPESGPAALKVTPLDRYPVKGRATGGVRVQRLLRGQDSLVLGWTGLGPARAVGAGGQPVELPPVDERRDASGVAIDTPVAAVG</sequence>
<dbReference type="NCBIfam" id="NF004044">
    <property type="entry name" value="PRK05561.1"/>
    <property type="match status" value="1"/>
</dbReference>
<dbReference type="Gene3D" id="3.90.199.10">
    <property type="entry name" value="Topoisomerase II, domain 5"/>
    <property type="match status" value="1"/>
</dbReference>
<dbReference type="GO" id="GO:0005737">
    <property type="term" value="C:cytoplasm"/>
    <property type="evidence" value="ECO:0007669"/>
    <property type="project" value="TreeGrafter"/>
</dbReference>
<dbReference type="SUPFAM" id="SSF101904">
    <property type="entry name" value="GyrA/ParC C-terminal domain-like"/>
    <property type="match status" value="1"/>
</dbReference>
<dbReference type="CDD" id="cd00187">
    <property type="entry name" value="TOP4c"/>
    <property type="match status" value="1"/>
</dbReference>
<organism evidence="9 10">
    <name type="scientific">Buchananella hordeovulneris</name>
    <dbReference type="NCBI Taxonomy" id="52770"/>
    <lineage>
        <taxon>Bacteria</taxon>
        <taxon>Bacillati</taxon>
        <taxon>Actinomycetota</taxon>
        <taxon>Actinomycetes</taxon>
        <taxon>Actinomycetales</taxon>
        <taxon>Actinomycetaceae</taxon>
        <taxon>Buchananella</taxon>
    </lineage>
</organism>
<dbReference type="Pfam" id="PF00521">
    <property type="entry name" value="DNA_topoisoIV"/>
    <property type="match status" value="1"/>
</dbReference>
<dbReference type="SUPFAM" id="SSF56719">
    <property type="entry name" value="Type II DNA topoisomerase"/>
    <property type="match status" value="1"/>
</dbReference>
<keyword evidence="4 7" id="KW-0799">Topoisomerase</keyword>
<dbReference type="AlphaFoldDB" id="A0A1Q5PYI3"/>
<dbReference type="GO" id="GO:0034335">
    <property type="term" value="F:DNA negative supercoiling activity"/>
    <property type="evidence" value="ECO:0007669"/>
    <property type="project" value="UniProtKB-ARBA"/>
</dbReference>
<dbReference type="Gene3D" id="2.120.10.90">
    <property type="entry name" value="DNA gyrase/topoisomerase IV, subunit A, C-terminal"/>
    <property type="match status" value="1"/>
</dbReference>
<evidence type="ECO:0000259" key="8">
    <source>
        <dbReference type="PROSITE" id="PS52040"/>
    </source>
</evidence>
<dbReference type="STRING" id="52770.BSZ40_03295"/>
<proteinExistence type="inferred from homology"/>
<evidence type="ECO:0000256" key="5">
    <source>
        <dbReference type="ARBA" id="ARBA00023125"/>
    </source>
</evidence>
<name>A0A1Q5PYI3_9ACTO</name>
<accession>A0A1Q5PYI3</accession>
<dbReference type="GO" id="GO:0006265">
    <property type="term" value="P:DNA topological change"/>
    <property type="evidence" value="ECO:0007669"/>
    <property type="project" value="UniProtKB-UniRule"/>
</dbReference>
<comment type="similarity">
    <text evidence="2">Belongs to the type II topoisomerase GyrA/ParC subunit family.</text>
</comment>
<evidence type="ECO:0000256" key="2">
    <source>
        <dbReference type="ARBA" id="ARBA00008263"/>
    </source>
</evidence>
<reference evidence="10" key="1">
    <citation type="submission" date="2016-12" db="EMBL/GenBank/DDBJ databases">
        <authorList>
            <person name="Meng X."/>
        </authorList>
    </citation>
    <scope>NUCLEOTIDE SEQUENCE [LARGE SCALE GENOMIC DNA]</scope>
    <source>
        <strain evidence="10">DSM 20732</strain>
    </source>
</reference>
<dbReference type="InterPro" id="IPR013757">
    <property type="entry name" value="Topo_IIA_A_a_sf"/>
</dbReference>
<dbReference type="PANTHER" id="PTHR43493">
    <property type="entry name" value="DNA GYRASE/TOPOISOMERASE SUBUNIT A"/>
    <property type="match status" value="1"/>
</dbReference>
<evidence type="ECO:0000256" key="3">
    <source>
        <dbReference type="ARBA" id="ARBA00012895"/>
    </source>
</evidence>
<dbReference type="Proteomes" id="UP000185612">
    <property type="component" value="Unassembled WGS sequence"/>
</dbReference>
<evidence type="ECO:0000313" key="9">
    <source>
        <dbReference type="EMBL" id="OKL52495.1"/>
    </source>
</evidence>
<dbReference type="Gene3D" id="1.10.268.10">
    <property type="entry name" value="Topoisomerase, domain 3"/>
    <property type="match status" value="1"/>
</dbReference>
<gene>
    <name evidence="9" type="ORF">BSZ40_03295</name>
</gene>
<evidence type="ECO:0000313" key="10">
    <source>
        <dbReference type="Proteomes" id="UP000185612"/>
    </source>
</evidence>
<dbReference type="GO" id="GO:0005524">
    <property type="term" value="F:ATP binding"/>
    <property type="evidence" value="ECO:0007669"/>
    <property type="project" value="InterPro"/>
</dbReference>
<dbReference type="OrthoDB" id="9806486at2"/>
<dbReference type="InterPro" id="IPR006691">
    <property type="entry name" value="GyrA/parC_rep"/>
</dbReference>
<evidence type="ECO:0000256" key="6">
    <source>
        <dbReference type="ARBA" id="ARBA00023235"/>
    </source>
</evidence>
<dbReference type="PROSITE" id="PS52040">
    <property type="entry name" value="TOPO_IIA"/>
    <property type="match status" value="1"/>
</dbReference>
<comment type="caution">
    <text evidence="9">The sequence shown here is derived from an EMBL/GenBank/DDBJ whole genome shotgun (WGS) entry which is preliminary data.</text>
</comment>
<dbReference type="InterPro" id="IPR035516">
    <property type="entry name" value="Gyrase/topoIV_suA_C"/>
</dbReference>
<protein>
    <recommendedName>
        <fullName evidence="3">DNA topoisomerase (ATP-hydrolyzing)</fullName>
        <ecNumber evidence="3">5.6.2.2</ecNumber>
    </recommendedName>
</protein>
<keyword evidence="10" id="KW-1185">Reference proteome</keyword>
<dbReference type="FunFam" id="1.10.268.10:FF:000001">
    <property type="entry name" value="DNA gyrase subunit A"/>
    <property type="match status" value="1"/>
</dbReference>
<keyword evidence="5 7" id="KW-0238">DNA-binding</keyword>
<dbReference type="SMART" id="SM00434">
    <property type="entry name" value="TOP4c"/>
    <property type="match status" value="1"/>
</dbReference>
<dbReference type="GO" id="GO:0009330">
    <property type="term" value="C:DNA topoisomerase type II (double strand cut, ATP-hydrolyzing) complex"/>
    <property type="evidence" value="ECO:0007669"/>
    <property type="project" value="TreeGrafter"/>
</dbReference>
<dbReference type="InterPro" id="IPR050220">
    <property type="entry name" value="Type_II_DNA_Topoisomerases"/>
</dbReference>
<comment type="catalytic activity">
    <reaction evidence="1 7">
        <text>ATP-dependent breakage, passage and rejoining of double-stranded DNA.</text>
        <dbReference type="EC" id="5.6.2.2"/>
    </reaction>
</comment>
<evidence type="ECO:0000256" key="4">
    <source>
        <dbReference type="ARBA" id="ARBA00023029"/>
    </source>
</evidence>
<dbReference type="Pfam" id="PF03989">
    <property type="entry name" value="DNA_gyraseA_C"/>
    <property type="match status" value="2"/>
</dbReference>
<dbReference type="EMBL" id="MQVS01000002">
    <property type="protein sequence ID" value="OKL52495.1"/>
    <property type="molecule type" value="Genomic_DNA"/>
</dbReference>
<dbReference type="GO" id="GO:0003677">
    <property type="term" value="F:DNA binding"/>
    <property type="evidence" value="ECO:0007669"/>
    <property type="project" value="UniProtKB-UniRule"/>
</dbReference>
<dbReference type="InterPro" id="IPR013760">
    <property type="entry name" value="Topo_IIA-like_dom_sf"/>
</dbReference>
<dbReference type="InterPro" id="IPR002205">
    <property type="entry name" value="Topo_IIA_dom_A"/>
</dbReference>
<dbReference type="Gene3D" id="3.30.1360.40">
    <property type="match status" value="1"/>
</dbReference>
<feature type="domain" description="Topo IIA-type catalytic" evidence="8">
    <location>
        <begin position="38"/>
        <end position="502"/>
    </location>
</feature>
<evidence type="ECO:0000256" key="1">
    <source>
        <dbReference type="ARBA" id="ARBA00000185"/>
    </source>
</evidence>
<dbReference type="InterPro" id="IPR013758">
    <property type="entry name" value="Topo_IIA_A/C_ab"/>
</dbReference>
<dbReference type="PANTHER" id="PTHR43493:SF5">
    <property type="entry name" value="DNA GYRASE SUBUNIT A, CHLOROPLASTIC_MITOCHONDRIAL"/>
    <property type="match status" value="1"/>
</dbReference>
<keyword evidence="6 7" id="KW-0413">Isomerase</keyword>
<evidence type="ECO:0000256" key="7">
    <source>
        <dbReference type="PROSITE-ProRule" id="PRU01384"/>
    </source>
</evidence>
<dbReference type="EC" id="5.6.2.2" evidence="3"/>
<feature type="active site" description="O-(5'-phospho-DNA)-tyrosine intermediate" evidence="7">
    <location>
        <position position="125"/>
    </location>
</feature>
<dbReference type="FunFam" id="3.30.1360.40:FF:000002">
    <property type="entry name" value="DNA gyrase subunit A"/>
    <property type="match status" value="1"/>
</dbReference>